<dbReference type="Proteomes" id="UP000177328">
    <property type="component" value="Unassembled WGS sequence"/>
</dbReference>
<reference evidence="4 5" key="1">
    <citation type="journal article" date="2016" name="Nat. Commun.">
        <title>Thousands of microbial genomes shed light on interconnected biogeochemical processes in an aquifer system.</title>
        <authorList>
            <person name="Anantharaman K."/>
            <person name="Brown C.T."/>
            <person name="Hug L.A."/>
            <person name="Sharon I."/>
            <person name="Castelle C.J."/>
            <person name="Probst A.J."/>
            <person name="Thomas B.C."/>
            <person name="Singh A."/>
            <person name="Wilkins M.J."/>
            <person name="Karaoz U."/>
            <person name="Brodie E.L."/>
            <person name="Williams K.H."/>
            <person name="Hubbard S.S."/>
            <person name="Banfield J.F."/>
        </authorList>
    </citation>
    <scope>NUCLEOTIDE SEQUENCE [LARGE SCALE GENOMIC DNA]</scope>
</reference>
<evidence type="ECO:0000313" key="5">
    <source>
        <dbReference type="Proteomes" id="UP000177328"/>
    </source>
</evidence>
<dbReference type="InterPro" id="IPR028098">
    <property type="entry name" value="Glyco_trans_4-like_N"/>
</dbReference>
<dbReference type="SUPFAM" id="SSF53756">
    <property type="entry name" value="UDP-Glycosyltransferase/glycogen phosphorylase"/>
    <property type="match status" value="1"/>
</dbReference>
<dbReference type="InterPro" id="IPR001296">
    <property type="entry name" value="Glyco_trans_1"/>
</dbReference>
<dbReference type="AlphaFoldDB" id="A0A1F5KL02"/>
<dbReference type="Pfam" id="PF00534">
    <property type="entry name" value="Glycos_transf_1"/>
    <property type="match status" value="1"/>
</dbReference>
<dbReference type="Pfam" id="PF13439">
    <property type="entry name" value="Glyco_transf_4"/>
    <property type="match status" value="1"/>
</dbReference>
<sequence length="339" mass="38161">MKIGFDISQTAFIGGVATYTKELAKALSLRKDLEIVFFYTSLRKPYKGELANVKSLPIPPSLFQPVMNNWRFINIEQFIGKVDVFHSSDWVQPASSAKKVTTYHDVIPLKYPQWSVPSIIKVHKERLEKVEREIDYIIAVSESTKQDLLELTHIPAEKIEVIYEGVSENFKPQSESTKDEFRKKYNLPKEFVLAISGVGERRNLARVKDAVGDLPLVVSGELMPRPSDSQMPVLYSLAKVLLYPSLYEGFGLPVLESFACGVPVITSNVSALPEVGGDGACYVDPLNVDEITAKLKEVWADVDLRKELIAKGFKQVQKFSWQKSADTTVALYERLNDKQ</sequence>
<keyword evidence="1" id="KW-0808">Transferase</keyword>
<dbReference type="PANTHER" id="PTHR46401:SF2">
    <property type="entry name" value="GLYCOSYLTRANSFERASE WBBK-RELATED"/>
    <property type="match status" value="1"/>
</dbReference>
<feature type="domain" description="Glycosyltransferase subfamily 4-like N-terminal" evidence="3">
    <location>
        <begin position="13"/>
        <end position="167"/>
    </location>
</feature>
<dbReference type="PANTHER" id="PTHR46401">
    <property type="entry name" value="GLYCOSYLTRANSFERASE WBBK-RELATED"/>
    <property type="match status" value="1"/>
</dbReference>
<dbReference type="GO" id="GO:0016757">
    <property type="term" value="F:glycosyltransferase activity"/>
    <property type="evidence" value="ECO:0007669"/>
    <property type="project" value="InterPro"/>
</dbReference>
<dbReference type="EMBL" id="MFDD01000002">
    <property type="protein sequence ID" value="OGE41301.1"/>
    <property type="molecule type" value="Genomic_DNA"/>
</dbReference>
<evidence type="ECO:0000259" key="2">
    <source>
        <dbReference type="Pfam" id="PF00534"/>
    </source>
</evidence>
<evidence type="ECO:0000256" key="1">
    <source>
        <dbReference type="ARBA" id="ARBA00022679"/>
    </source>
</evidence>
<protein>
    <recommendedName>
        <fullName evidence="6">Glycosyl transferase family 1 domain-containing protein</fullName>
    </recommendedName>
</protein>
<evidence type="ECO:0008006" key="6">
    <source>
        <dbReference type="Google" id="ProtNLM"/>
    </source>
</evidence>
<comment type="caution">
    <text evidence="4">The sequence shown here is derived from an EMBL/GenBank/DDBJ whole genome shotgun (WGS) entry which is preliminary data.</text>
</comment>
<evidence type="ECO:0000313" key="4">
    <source>
        <dbReference type="EMBL" id="OGE41301.1"/>
    </source>
</evidence>
<proteinExistence type="predicted"/>
<name>A0A1F5KL02_9BACT</name>
<feature type="domain" description="Glycosyl transferase family 1" evidence="2">
    <location>
        <begin position="189"/>
        <end position="314"/>
    </location>
</feature>
<organism evidence="4 5">
    <name type="scientific">Candidatus Daviesbacteria bacterium RIFCSPHIGHO2_02_FULL_43_12</name>
    <dbReference type="NCBI Taxonomy" id="1797776"/>
    <lineage>
        <taxon>Bacteria</taxon>
        <taxon>Candidatus Daviesiibacteriota</taxon>
    </lineage>
</organism>
<evidence type="ECO:0000259" key="3">
    <source>
        <dbReference type="Pfam" id="PF13439"/>
    </source>
</evidence>
<dbReference type="CDD" id="cd03809">
    <property type="entry name" value="GT4_MtfB-like"/>
    <property type="match status" value="1"/>
</dbReference>
<dbReference type="Gene3D" id="3.40.50.2000">
    <property type="entry name" value="Glycogen Phosphorylase B"/>
    <property type="match status" value="2"/>
</dbReference>
<accession>A0A1F5KL02</accession>
<gene>
    <name evidence="4" type="ORF">A3D25_02135</name>
</gene>